<proteinExistence type="predicted"/>
<feature type="compositionally biased region" description="Low complexity" evidence="1">
    <location>
        <begin position="1"/>
        <end position="19"/>
    </location>
</feature>
<reference evidence="2" key="1">
    <citation type="submission" date="2020-02" db="EMBL/GenBank/DDBJ databases">
        <authorList>
            <person name="Meier V. D."/>
        </authorList>
    </citation>
    <scope>NUCLEOTIDE SEQUENCE</scope>
    <source>
        <strain evidence="2">AVDCRST_MAG04</strain>
    </source>
</reference>
<name>A0A6J4JK47_9PROT</name>
<dbReference type="EMBL" id="CADCTL010000266">
    <property type="protein sequence ID" value="CAA9279787.1"/>
    <property type="molecule type" value="Genomic_DNA"/>
</dbReference>
<dbReference type="AlphaFoldDB" id="A0A6J4JK47"/>
<evidence type="ECO:0000313" key="2">
    <source>
        <dbReference type="EMBL" id="CAA9279787.1"/>
    </source>
</evidence>
<sequence>DGHAPGSRRPGAGRRGSPGVRRDRVEARVRRRAGRQDQRRLHARPARGGRGPGGPRRRDASV</sequence>
<evidence type="ECO:0000256" key="1">
    <source>
        <dbReference type="SAM" id="MobiDB-lite"/>
    </source>
</evidence>
<gene>
    <name evidence="2" type="ORF">AVDCRST_MAG04-3642</name>
</gene>
<accession>A0A6J4JK47</accession>
<feature type="non-terminal residue" evidence="2">
    <location>
        <position position="1"/>
    </location>
</feature>
<organism evidence="2">
    <name type="scientific">uncultured Acetobacteraceae bacterium</name>
    <dbReference type="NCBI Taxonomy" id="169975"/>
    <lineage>
        <taxon>Bacteria</taxon>
        <taxon>Pseudomonadati</taxon>
        <taxon>Pseudomonadota</taxon>
        <taxon>Alphaproteobacteria</taxon>
        <taxon>Acetobacterales</taxon>
        <taxon>Acetobacteraceae</taxon>
        <taxon>environmental samples</taxon>
    </lineage>
</organism>
<feature type="compositionally biased region" description="Basic and acidic residues" evidence="1">
    <location>
        <begin position="20"/>
        <end position="40"/>
    </location>
</feature>
<protein>
    <submittedName>
        <fullName evidence="2">RidA/YER057c/UK114 superfamily protein</fullName>
    </submittedName>
</protein>
<feature type="non-terminal residue" evidence="2">
    <location>
        <position position="62"/>
    </location>
</feature>
<feature type="region of interest" description="Disordered" evidence="1">
    <location>
        <begin position="1"/>
        <end position="62"/>
    </location>
</feature>